<accession>A0A4Y8W964</accession>
<dbReference type="EMBL" id="SATR01000107">
    <property type="protein sequence ID" value="TFH89153.1"/>
    <property type="molecule type" value="Genomic_DNA"/>
</dbReference>
<protein>
    <submittedName>
        <fullName evidence="2">DUF1851 domain-containing protein</fullName>
    </submittedName>
</protein>
<reference evidence="2 3" key="1">
    <citation type="submission" date="2019-01" db="EMBL/GenBank/DDBJ databases">
        <title>Vibrio BEI176 sp. nov, a marine bacterium isolated from China: eastern marignal seas.</title>
        <authorList>
            <person name="Li B."/>
        </authorList>
    </citation>
    <scope>NUCLEOTIDE SEQUENCE [LARGE SCALE GENOMIC DNA]</scope>
    <source>
        <strain evidence="2 3">BEI176</strain>
    </source>
</reference>
<gene>
    <name evidence="2" type="ORF">ELS82_23805</name>
</gene>
<evidence type="ECO:0000259" key="1">
    <source>
        <dbReference type="Pfam" id="PF08906"/>
    </source>
</evidence>
<proteinExistence type="predicted"/>
<feature type="domain" description="T6SS immunity protein Tdi1 C-terminal" evidence="1">
    <location>
        <begin position="72"/>
        <end position="121"/>
    </location>
</feature>
<evidence type="ECO:0000313" key="2">
    <source>
        <dbReference type="EMBL" id="TFH89153.1"/>
    </source>
</evidence>
<name>A0A4Y8W964_9VIBR</name>
<dbReference type="OrthoDB" id="8683979at2"/>
<sequence>MLLLTPDAGDICKGLATWNWLDFSEKTFLVANLFGDMFFESNEGIYFFDMLEGTLTVIATDKIELQSILNTKQGQEQLLMVSLVIGARDKELMLSENECYDFIIPPCLGGELSVGNLQVLPFRSKLEATGAIYSQINDLPIGTEITSVELART</sequence>
<dbReference type="InterPro" id="IPR015002">
    <property type="entry name" value="T6SS_Tdi1_C"/>
</dbReference>
<comment type="caution">
    <text evidence="2">The sequence shown here is derived from an EMBL/GenBank/DDBJ whole genome shotgun (WGS) entry which is preliminary data.</text>
</comment>
<keyword evidence="3" id="KW-1185">Reference proteome</keyword>
<dbReference type="AlphaFoldDB" id="A0A4Y8W964"/>
<organism evidence="2 3">
    <name type="scientific">Vibrio ouci</name>
    <dbReference type="NCBI Taxonomy" id="2499078"/>
    <lineage>
        <taxon>Bacteria</taxon>
        <taxon>Pseudomonadati</taxon>
        <taxon>Pseudomonadota</taxon>
        <taxon>Gammaproteobacteria</taxon>
        <taxon>Vibrionales</taxon>
        <taxon>Vibrionaceae</taxon>
        <taxon>Vibrio</taxon>
    </lineage>
</organism>
<dbReference type="Pfam" id="PF08906">
    <property type="entry name" value="T6SS_Tdi1_C"/>
    <property type="match status" value="1"/>
</dbReference>
<dbReference type="RefSeq" id="WP_134837627.1">
    <property type="nucleotide sequence ID" value="NZ_SATR01000107.1"/>
</dbReference>
<evidence type="ECO:0000313" key="3">
    <source>
        <dbReference type="Proteomes" id="UP000297753"/>
    </source>
</evidence>
<dbReference type="Proteomes" id="UP000297753">
    <property type="component" value="Unassembled WGS sequence"/>
</dbReference>